<dbReference type="AlphaFoldDB" id="A0A5B7JPH5"/>
<dbReference type="Proteomes" id="UP000324222">
    <property type="component" value="Unassembled WGS sequence"/>
</dbReference>
<proteinExistence type="predicted"/>
<name>A0A5B7JPH5_PORTR</name>
<reference evidence="1 2" key="1">
    <citation type="submission" date="2019-05" db="EMBL/GenBank/DDBJ databases">
        <title>Another draft genome of Portunus trituberculatus and its Hox gene families provides insights of decapod evolution.</title>
        <authorList>
            <person name="Jeong J.-H."/>
            <person name="Song I."/>
            <person name="Kim S."/>
            <person name="Choi T."/>
            <person name="Kim D."/>
            <person name="Ryu S."/>
            <person name="Kim W."/>
        </authorList>
    </citation>
    <scope>NUCLEOTIDE SEQUENCE [LARGE SCALE GENOMIC DNA]</scope>
    <source>
        <tissue evidence="1">Muscle</tissue>
    </source>
</reference>
<sequence>MPARPRQLSAFLPACQRQLSSLLARPRNSLHQPASPRKFSIHLPASPRKHFIHLLPCPRKHSIACYPARANTPSPATLPAQTLLPTHLTHANSTHANCHPRQHPHTHLGMSALASSGVSGQRFARAANSNLCNFFWFKSSRIALMVVRNLNLLNRSQ</sequence>
<evidence type="ECO:0000313" key="1">
    <source>
        <dbReference type="EMBL" id="MPC96343.1"/>
    </source>
</evidence>
<dbReference type="EMBL" id="VSRR010105628">
    <property type="protein sequence ID" value="MPC96343.1"/>
    <property type="molecule type" value="Genomic_DNA"/>
</dbReference>
<comment type="caution">
    <text evidence="1">The sequence shown here is derived from an EMBL/GenBank/DDBJ whole genome shotgun (WGS) entry which is preliminary data.</text>
</comment>
<gene>
    <name evidence="1" type="ORF">E2C01_091599</name>
</gene>
<protein>
    <submittedName>
        <fullName evidence="1">Uncharacterized protein</fullName>
    </submittedName>
</protein>
<evidence type="ECO:0000313" key="2">
    <source>
        <dbReference type="Proteomes" id="UP000324222"/>
    </source>
</evidence>
<keyword evidence="2" id="KW-1185">Reference proteome</keyword>
<accession>A0A5B7JPH5</accession>
<organism evidence="1 2">
    <name type="scientific">Portunus trituberculatus</name>
    <name type="common">Swimming crab</name>
    <name type="synonym">Neptunus trituberculatus</name>
    <dbReference type="NCBI Taxonomy" id="210409"/>
    <lineage>
        <taxon>Eukaryota</taxon>
        <taxon>Metazoa</taxon>
        <taxon>Ecdysozoa</taxon>
        <taxon>Arthropoda</taxon>
        <taxon>Crustacea</taxon>
        <taxon>Multicrustacea</taxon>
        <taxon>Malacostraca</taxon>
        <taxon>Eumalacostraca</taxon>
        <taxon>Eucarida</taxon>
        <taxon>Decapoda</taxon>
        <taxon>Pleocyemata</taxon>
        <taxon>Brachyura</taxon>
        <taxon>Eubrachyura</taxon>
        <taxon>Portunoidea</taxon>
        <taxon>Portunidae</taxon>
        <taxon>Portuninae</taxon>
        <taxon>Portunus</taxon>
    </lineage>
</organism>